<dbReference type="InterPro" id="IPR002110">
    <property type="entry name" value="Ankyrin_rpt"/>
</dbReference>
<evidence type="ECO:0000256" key="2">
    <source>
        <dbReference type="ARBA" id="ARBA00023043"/>
    </source>
</evidence>
<gene>
    <name evidence="3" type="ORF">DBRI00130_LOCUS42828</name>
</gene>
<dbReference type="SUPFAM" id="SSF48403">
    <property type="entry name" value="Ankyrin repeat"/>
    <property type="match status" value="1"/>
</dbReference>
<dbReference type="Pfam" id="PF12796">
    <property type="entry name" value="Ank_2"/>
    <property type="match status" value="1"/>
</dbReference>
<name>A0A7S4T5A9_9STRA</name>
<organism evidence="3">
    <name type="scientific">Ditylum brightwellii</name>
    <dbReference type="NCBI Taxonomy" id="49249"/>
    <lineage>
        <taxon>Eukaryota</taxon>
        <taxon>Sar</taxon>
        <taxon>Stramenopiles</taxon>
        <taxon>Ochrophyta</taxon>
        <taxon>Bacillariophyta</taxon>
        <taxon>Mediophyceae</taxon>
        <taxon>Lithodesmiophycidae</taxon>
        <taxon>Lithodesmiales</taxon>
        <taxon>Lithodesmiaceae</taxon>
        <taxon>Ditylum</taxon>
    </lineage>
</organism>
<accession>A0A7S4T5A9</accession>
<keyword evidence="1" id="KW-0677">Repeat</keyword>
<dbReference type="AlphaFoldDB" id="A0A7S4T5A9"/>
<proteinExistence type="predicted"/>
<reference evidence="3" key="1">
    <citation type="submission" date="2021-01" db="EMBL/GenBank/DDBJ databases">
        <authorList>
            <person name="Corre E."/>
            <person name="Pelletier E."/>
            <person name="Niang G."/>
            <person name="Scheremetjew M."/>
            <person name="Finn R."/>
            <person name="Kale V."/>
            <person name="Holt S."/>
            <person name="Cochrane G."/>
            <person name="Meng A."/>
            <person name="Brown T."/>
            <person name="Cohen L."/>
        </authorList>
    </citation>
    <scope>NUCLEOTIDE SEQUENCE</scope>
    <source>
        <strain evidence="3">GSO104</strain>
    </source>
</reference>
<protein>
    <submittedName>
        <fullName evidence="3">Uncharacterized protein</fullName>
    </submittedName>
</protein>
<dbReference type="GO" id="GO:0051015">
    <property type="term" value="F:actin filament binding"/>
    <property type="evidence" value="ECO:0007669"/>
    <property type="project" value="TreeGrafter"/>
</dbReference>
<dbReference type="InterPro" id="IPR036770">
    <property type="entry name" value="Ankyrin_rpt-contain_sf"/>
</dbReference>
<dbReference type="PANTHER" id="PTHR24153">
    <property type="entry name" value="ESPIN"/>
    <property type="match status" value="1"/>
</dbReference>
<dbReference type="GO" id="GO:0051017">
    <property type="term" value="P:actin filament bundle assembly"/>
    <property type="evidence" value="ECO:0007669"/>
    <property type="project" value="TreeGrafter"/>
</dbReference>
<sequence>MNANATHSGQKRRFELTHSLSELLSVESKKEVDKAAVIEAAQRNPNDLIRSFTMNRICDDSEEESDDDGYYEVKMYPLHRAIEIGLGIDVIKALTNDSSVRLKDEDNRTPLHLLCQNRSVSKDALNVLLAAWPEAAKEKDRNGDTPLHLLCLSCENRKKDALNVLLAAWPEAAKERDSNNRTPLHFLCENGSVSLAGFQSVLYEWLKAQENRSWQSLMSLSDRPRIQKSKKELLVNVAHLFGQDNQNRIPPHDIMAHFISTKWWYGAWLVIQRHPSIVKSMNLQTTTKAAFLFTAGKRLSLVNMAELIKNEPELLEGV</sequence>
<dbReference type="Gene3D" id="1.25.40.20">
    <property type="entry name" value="Ankyrin repeat-containing domain"/>
    <property type="match status" value="1"/>
</dbReference>
<dbReference type="PANTHER" id="PTHR24153:SF8">
    <property type="entry name" value="FORKED, ISOFORM F"/>
    <property type="match status" value="1"/>
</dbReference>
<dbReference type="InterPro" id="IPR052420">
    <property type="entry name" value="Espin/Espin-like"/>
</dbReference>
<evidence type="ECO:0000313" key="3">
    <source>
        <dbReference type="EMBL" id="CAE4665708.1"/>
    </source>
</evidence>
<dbReference type="EMBL" id="HBNS01059551">
    <property type="protein sequence ID" value="CAE4665708.1"/>
    <property type="molecule type" value="Transcribed_RNA"/>
</dbReference>
<dbReference type="GO" id="GO:0005737">
    <property type="term" value="C:cytoplasm"/>
    <property type="evidence" value="ECO:0007669"/>
    <property type="project" value="TreeGrafter"/>
</dbReference>
<keyword evidence="2" id="KW-0040">ANK repeat</keyword>
<evidence type="ECO:0000256" key="1">
    <source>
        <dbReference type="ARBA" id="ARBA00022737"/>
    </source>
</evidence>